<dbReference type="AlphaFoldDB" id="A0A8H6QNP8"/>
<reference evidence="2" key="1">
    <citation type="submission" date="2020-06" db="EMBL/GenBank/DDBJ databases">
        <title>Draft genome sequences of strains closely related to Aspergillus parafelis and Aspergillus hiratsukae.</title>
        <authorList>
            <person name="Dos Santos R.A.C."/>
            <person name="Rivero-Menendez O."/>
            <person name="Steenwyk J.L."/>
            <person name="Mead M.E."/>
            <person name="Goldman G.H."/>
            <person name="Alastruey-Izquierdo A."/>
            <person name="Rokas A."/>
        </authorList>
    </citation>
    <scope>NUCLEOTIDE SEQUENCE</scope>
    <source>
        <strain evidence="2">CNM-CM7691</strain>
    </source>
</reference>
<feature type="signal peptide" evidence="1">
    <location>
        <begin position="1"/>
        <end position="18"/>
    </location>
</feature>
<keyword evidence="1" id="KW-0732">Signal</keyword>
<gene>
    <name evidence="2" type="ORF">CNMCM7691_008573</name>
</gene>
<protein>
    <submittedName>
        <fullName evidence="2">Uncharacterized protein</fullName>
    </submittedName>
</protein>
<evidence type="ECO:0000313" key="2">
    <source>
        <dbReference type="EMBL" id="KAF7175472.1"/>
    </source>
</evidence>
<comment type="caution">
    <text evidence="2">The sequence shown here is derived from an EMBL/GenBank/DDBJ whole genome shotgun (WGS) entry which is preliminary data.</text>
</comment>
<sequence length="421" mass="45429">MKAPVILALSLTFGLAYGQAAQMHYDRSCTSPYNQEVEVKPKLFVTYHCGKYSLPNSHATSAWLHAKHSSLPALVSKQSLVFMTYRKADDNEWDPFGESNSTLEQLEKCKGDLAACKKKEEKLAECESNASAGPQLPPYKDCPDGSDQIITIGNRRFKHKCNMLMAKSAADIYRTIQPGLTYQECALLCALDQKYQISRSGSTATVDTGGVRIPDAAALPTGTAVPMATVAQQAGLAARAGPATLKVAIAVPTVDTATPDITAGGGSEPGRTTAATTYATSTYTSWTTYTYYSYYYWTISWSYWYYYYTYNYHDFTTSLSTLTSSWSTEYTTISVYASASDAASSSLARMSSTLSLPTPTAATTALASMGTPMNTATATASGFQSRANGIRSPVLWGRLPNWSGVWCVGIVVVTFGAMVAL</sequence>
<accession>A0A8H6QNP8</accession>
<proteinExistence type="predicted"/>
<evidence type="ECO:0000256" key="1">
    <source>
        <dbReference type="SAM" id="SignalP"/>
    </source>
</evidence>
<keyword evidence="3" id="KW-1185">Reference proteome</keyword>
<dbReference type="Proteomes" id="UP000641853">
    <property type="component" value="Unassembled WGS sequence"/>
</dbReference>
<feature type="chain" id="PRO_5034239388" evidence="1">
    <location>
        <begin position="19"/>
        <end position="421"/>
    </location>
</feature>
<evidence type="ECO:0000313" key="3">
    <source>
        <dbReference type="Proteomes" id="UP000641853"/>
    </source>
</evidence>
<name>A0A8H6QNP8_9EURO</name>
<organism evidence="2 3">
    <name type="scientific">Aspergillus felis</name>
    <dbReference type="NCBI Taxonomy" id="1287682"/>
    <lineage>
        <taxon>Eukaryota</taxon>
        <taxon>Fungi</taxon>
        <taxon>Dikarya</taxon>
        <taxon>Ascomycota</taxon>
        <taxon>Pezizomycotina</taxon>
        <taxon>Eurotiomycetes</taxon>
        <taxon>Eurotiomycetidae</taxon>
        <taxon>Eurotiales</taxon>
        <taxon>Aspergillaceae</taxon>
        <taxon>Aspergillus</taxon>
        <taxon>Aspergillus subgen. Fumigati</taxon>
    </lineage>
</organism>
<dbReference type="EMBL" id="JACBAG010001922">
    <property type="protein sequence ID" value="KAF7175472.1"/>
    <property type="molecule type" value="Genomic_DNA"/>
</dbReference>